<dbReference type="AlphaFoldDB" id="A0AA86QUW4"/>
<organism evidence="1">
    <name type="scientific">Hexamita inflata</name>
    <dbReference type="NCBI Taxonomy" id="28002"/>
    <lineage>
        <taxon>Eukaryota</taxon>
        <taxon>Metamonada</taxon>
        <taxon>Diplomonadida</taxon>
        <taxon>Hexamitidae</taxon>
        <taxon>Hexamitinae</taxon>
        <taxon>Hexamita</taxon>
    </lineage>
</organism>
<keyword evidence="3" id="KW-1185">Reference proteome</keyword>
<gene>
    <name evidence="1" type="ORF">HINF_LOCUS48847</name>
    <name evidence="2" type="ORF">HINF_LOCUS50563</name>
</gene>
<reference evidence="1" key="1">
    <citation type="submission" date="2023-06" db="EMBL/GenBank/DDBJ databases">
        <authorList>
            <person name="Kurt Z."/>
        </authorList>
    </citation>
    <scope>NUCLEOTIDE SEQUENCE</scope>
</reference>
<accession>A0AA86QUW4</accession>
<evidence type="ECO:0000313" key="1">
    <source>
        <dbReference type="EMBL" id="CAI9961202.1"/>
    </source>
</evidence>
<sequence>MNLQEFRNNPPTFEQLVRVAPNQQIISFISALDKVQIRRSALKNKTVENNSTFEQILQNADKSLELEFNELTTLLNVCIERINVLENDNKYLTDTIRKLVQVKENNSEREEKLEDKIDSEL</sequence>
<protein>
    <submittedName>
        <fullName evidence="2">Hypothetical_protein</fullName>
    </submittedName>
</protein>
<name>A0AA86QUW4_9EUKA</name>
<reference evidence="2 3" key="2">
    <citation type="submission" date="2024-07" db="EMBL/GenBank/DDBJ databases">
        <authorList>
            <person name="Akdeniz Z."/>
        </authorList>
    </citation>
    <scope>NUCLEOTIDE SEQUENCE [LARGE SCALE GENOMIC DNA]</scope>
</reference>
<evidence type="ECO:0000313" key="3">
    <source>
        <dbReference type="Proteomes" id="UP001642409"/>
    </source>
</evidence>
<dbReference type="Proteomes" id="UP001642409">
    <property type="component" value="Unassembled WGS sequence"/>
</dbReference>
<dbReference type="EMBL" id="CAXDID020000243">
    <property type="protein sequence ID" value="CAL6062998.1"/>
    <property type="molecule type" value="Genomic_DNA"/>
</dbReference>
<proteinExistence type="predicted"/>
<comment type="caution">
    <text evidence="1">The sequence shown here is derived from an EMBL/GenBank/DDBJ whole genome shotgun (WGS) entry which is preliminary data.</text>
</comment>
<dbReference type="EMBL" id="CATOUU010000938">
    <property type="protein sequence ID" value="CAI9961202.1"/>
    <property type="molecule type" value="Genomic_DNA"/>
</dbReference>
<evidence type="ECO:0000313" key="2">
    <source>
        <dbReference type="EMBL" id="CAL6062998.1"/>
    </source>
</evidence>